<gene>
    <name evidence="1" type="ORF">PISMIDRAFT_680397</name>
</gene>
<dbReference type="HOGENOM" id="CLU_2910444_0_0_1"/>
<dbReference type="EMBL" id="KN833740">
    <property type="protein sequence ID" value="KIK22369.1"/>
    <property type="molecule type" value="Genomic_DNA"/>
</dbReference>
<protein>
    <submittedName>
        <fullName evidence="1">Uncharacterized protein</fullName>
    </submittedName>
</protein>
<dbReference type="Proteomes" id="UP000054018">
    <property type="component" value="Unassembled WGS sequence"/>
</dbReference>
<reference evidence="1 2" key="1">
    <citation type="submission" date="2014-04" db="EMBL/GenBank/DDBJ databases">
        <authorList>
            <consortium name="DOE Joint Genome Institute"/>
            <person name="Kuo A."/>
            <person name="Kohler A."/>
            <person name="Costa M.D."/>
            <person name="Nagy L.G."/>
            <person name="Floudas D."/>
            <person name="Copeland A."/>
            <person name="Barry K.W."/>
            <person name="Cichocki N."/>
            <person name="Veneault-Fourrey C."/>
            <person name="LaButti K."/>
            <person name="Lindquist E.A."/>
            <person name="Lipzen A."/>
            <person name="Lundell T."/>
            <person name="Morin E."/>
            <person name="Murat C."/>
            <person name="Sun H."/>
            <person name="Tunlid A."/>
            <person name="Henrissat B."/>
            <person name="Grigoriev I.V."/>
            <person name="Hibbett D.S."/>
            <person name="Martin F."/>
            <person name="Nordberg H.P."/>
            <person name="Cantor M.N."/>
            <person name="Hua S.X."/>
        </authorList>
    </citation>
    <scope>NUCLEOTIDE SEQUENCE [LARGE SCALE GENOMIC DNA]</scope>
    <source>
        <strain evidence="1 2">441</strain>
    </source>
</reference>
<feature type="non-terminal residue" evidence="1">
    <location>
        <position position="1"/>
    </location>
</feature>
<sequence>GWLCIYIYTCARAAGLIKIKLRRRRLETTLSSFAAQNPTSRHSILTFHYKIFRGDPSEGESG</sequence>
<reference evidence="2" key="2">
    <citation type="submission" date="2015-01" db="EMBL/GenBank/DDBJ databases">
        <title>Evolutionary Origins and Diversification of the Mycorrhizal Mutualists.</title>
        <authorList>
            <consortium name="DOE Joint Genome Institute"/>
            <consortium name="Mycorrhizal Genomics Consortium"/>
            <person name="Kohler A."/>
            <person name="Kuo A."/>
            <person name="Nagy L.G."/>
            <person name="Floudas D."/>
            <person name="Copeland A."/>
            <person name="Barry K.W."/>
            <person name="Cichocki N."/>
            <person name="Veneault-Fourrey C."/>
            <person name="LaButti K."/>
            <person name="Lindquist E.A."/>
            <person name="Lipzen A."/>
            <person name="Lundell T."/>
            <person name="Morin E."/>
            <person name="Murat C."/>
            <person name="Riley R."/>
            <person name="Ohm R."/>
            <person name="Sun H."/>
            <person name="Tunlid A."/>
            <person name="Henrissat B."/>
            <person name="Grigoriev I.V."/>
            <person name="Hibbett D.S."/>
            <person name="Martin F."/>
        </authorList>
    </citation>
    <scope>NUCLEOTIDE SEQUENCE [LARGE SCALE GENOMIC DNA]</scope>
    <source>
        <strain evidence="2">441</strain>
    </source>
</reference>
<keyword evidence="2" id="KW-1185">Reference proteome</keyword>
<evidence type="ECO:0000313" key="2">
    <source>
        <dbReference type="Proteomes" id="UP000054018"/>
    </source>
</evidence>
<evidence type="ECO:0000313" key="1">
    <source>
        <dbReference type="EMBL" id="KIK22369.1"/>
    </source>
</evidence>
<accession>A0A0C9Z8M2</accession>
<name>A0A0C9Z8M2_9AGAM</name>
<proteinExistence type="predicted"/>
<dbReference type="AlphaFoldDB" id="A0A0C9Z8M2"/>
<organism evidence="1 2">
    <name type="scientific">Pisolithus microcarpus 441</name>
    <dbReference type="NCBI Taxonomy" id="765257"/>
    <lineage>
        <taxon>Eukaryota</taxon>
        <taxon>Fungi</taxon>
        <taxon>Dikarya</taxon>
        <taxon>Basidiomycota</taxon>
        <taxon>Agaricomycotina</taxon>
        <taxon>Agaricomycetes</taxon>
        <taxon>Agaricomycetidae</taxon>
        <taxon>Boletales</taxon>
        <taxon>Sclerodermatineae</taxon>
        <taxon>Pisolithaceae</taxon>
        <taxon>Pisolithus</taxon>
    </lineage>
</organism>